<gene>
    <name evidence="3" type="ORF">B0H67DRAFT_598327</name>
</gene>
<dbReference type="InterPro" id="IPR018830">
    <property type="entry name" value="DUF2434"/>
</dbReference>
<feature type="region of interest" description="Disordered" evidence="1">
    <location>
        <begin position="525"/>
        <end position="584"/>
    </location>
</feature>
<keyword evidence="2" id="KW-1133">Transmembrane helix</keyword>
<proteinExistence type="predicted"/>
<keyword evidence="2" id="KW-0472">Membrane</keyword>
<organism evidence="3 4">
    <name type="scientific">Lasiosphaeris hirsuta</name>
    <dbReference type="NCBI Taxonomy" id="260670"/>
    <lineage>
        <taxon>Eukaryota</taxon>
        <taxon>Fungi</taxon>
        <taxon>Dikarya</taxon>
        <taxon>Ascomycota</taxon>
        <taxon>Pezizomycotina</taxon>
        <taxon>Sordariomycetes</taxon>
        <taxon>Sordariomycetidae</taxon>
        <taxon>Sordariales</taxon>
        <taxon>Lasiosphaeriaceae</taxon>
        <taxon>Lasiosphaeris</taxon>
    </lineage>
</organism>
<keyword evidence="2" id="KW-0812">Transmembrane</keyword>
<feature type="compositionally biased region" description="Polar residues" evidence="1">
    <location>
        <begin position="564"/>
        <end position="584"/>
    </location>
</feature>
<accession>A0AA40AZG5</accession>
<dbReference type="Proteomes" id="UP001172102">
    <property type="component" value="Unassembled WGS sequence"/>
</dbReference>
<feature type="transmembrane region" description="Helical" evidence="2">
    <location>
        <begin position="213"/>
        <end position="231"/>
    </location>
</feature>
<evidence type="ECO:0000313" key="3">
    <source>
        <dbReference type="EMBL" id="KAK0724855.1"/>
    </source>
</evidence>
<feature type="transmembrane region" description="Helical" evidence="2">
    <location>
        <begin position="260"/>
        <end position="278"/>
    </location>
</feature>
<evidence type="ECO:0000256" key="1">
    <source>
        <dbReference type="SAM" id="MobiDB-lite"/>
    </source>
</evidence>
<protein>
    <submittedName>
        <fullName evidence="3">Uncharacterized protein</fullName>
    </submittedName>
</protein>
<comment type="caution">
    <text evidence="3">The sequence shown here is derived from an EMBL/GenBank/DDBJ whole genome shotgun (WGS) entry which is preliminary data.</text>
</comment>
<feature type="transmembrane region" description="Helical" evidence="2">
    <location>
        <begin position="87"/>
        <end position="108"/>
    </location>
</feature>
<feature type="transmembrane region" description="Helical" evidence="2">
    <location>
        <begin position="299"/>
        <end position="320"/>
    </location>
</feature>
<sequence>MTIINARDIVAFPGGANASDTLIGDVHFNLTTLDFWNYTLFSNGTLSNGSWCILTFPPYAPSLVLDNGTFVNVTWCYHPVNPIGTRAGIGIGFAVVFAIALGLSLMALHKHGRLHLPAEKRFWPIGRRWQWYWAIFACATALISLFTTVDVDRYYLPELPIVLTSFFWYLMQMGATAIVWEAVRHWGSWMERQYIDPNPFVLSQDDARSKFELYVPLAFYFFLWMNFFIIIPRNWGNIELQRYPEQIVNDAIPTATDGRFKAGAFLLLACWLVTVFYLRHSIKHYRERNRGIINRIVGLVRFTPLRFLLILPLGLIVVAYQALAAWKFNWSPLNVKGNNAAIYAGGYAPTLLIIFVQIIWGFVTPNEDLELQRQRRIRGADIDRELGLSQKPAWWRRARADFVPNEHMRDRIARNVREIGGGKATARNLEARREAVAASPTALPTVDDVELESMSQRPLSLSKQATDLLGPISPGDFSGARMMAERYGGKSDRRRTERTVAVAAGMLFPDTDPVAAAAAAASRRAELMTDGPSPGLAPPPYVERGRAATTSPESRPTMMGRGISTDTTNSTNGPPQQIRSMLDL</sequence>
<dbReference type="EMBL" id="JAUKUA010000002">
    <property type="protein sequence ID" value="KAK0724855.1"/>
    <property type="molecule type" value="Genomic_DNA"/>
</dbReference>
<feature type="transmembrane region" description="Helical" evidence="2">
    <location>
        <begin position="161"/>
        <end position="183"/>
    </location>
</feature>
<dbReference type="Pfam" id="PF10361">
    <property type="entry name" value="DUF2434"/>
    <property type="match status" value="1"/>
</dbReference>
<name>A0AA40AZG5_9PEZI</name>
<evidence type="ECO:0000256" key="2">
    <source>
        <dbReference type="SAM" id="Phobius"/>
    </source>
</evidence>
<feature type="transmembrane region" description="Helical" evidence="2">
    <location>
        <begin position="340"/>
        <end position="363"/>
    </location>
</feature>
<feature type="transmembrane region" description="Helical" evidence="2">
    <location>
        <begin position="129"/>
        <end position="149"/>
    </location>
</feature>
<reference evidence="3" key="1">
    <citation type="submission" date="2023-06" db="EMBL/GenBank/DDBJ databases">
        <title>Genome-scale phylogeny and comparative genomics of the fungal order Sordariales.</title>
        <authorList>
            <consortium name="Lawrence Berkeley National Laboratory"/>
            <person name="Hensen N."/>
            <person name="Bonometti L."/>
            <person name="Westerberg I."/>
            <person name="Brannstrom I.O."/>
            <person name="Guillou S."/>
            <person name="Cros-Aarteil S."/>
            <person name="Calhoun S."/>
            <person name="Haridas S."/>
            <person name="Kuo A."/>
            <person name="Mondo S."/>
            <person name="Pangilinan J."/>
            <person name="Riley R."/>
            <person name="Labutti K."/>
            <person name="Andreopoulos B."/>
            <person name="Lipzen A."/>
            <person name="Chen C."/>
            <person name="Yanf M."/>
            <person name="Daum C."/>
            <person name="Ng V."/>
            <person name="Clum A."/>
            <person name="Steindorff A."/>
            <person name="Ohm R."/>
            <person name="Martin F."/>
            <person name="Silar P."/>
            <person name="Natvig D."/>
            <person name="Lalanne C."/>
            <person name="Gautier V."/>
            <person name="Ament-Velasquez S.L."/>
            <person name="Kruys A."/>
            <person name="Hutchinson M.I."/>
            <person name="Powell A.J."/>
            <person name="Barry K."/>
            <person name="Miller A.N."/>
            <person name="Grigoriev I.V."/>
            <person name="Debuchy R."/>
            <person name="Gladieux P."/>
            <person name="Thoren M.H."/>
            <person name="Johannesson H."/>
        </authorList>
    </citation>
    <scope>NUCLEOTIDE SEQUENCE</scope>
    <source>
        <strain evidence="3">SMH4607-1</strain>
    </source>
</reference>
<keyword evidence="4" id="KW-1185">Reference proteome</keyword>
<evidence type="ECO:0000313" key="4">
    <source>
        <dbReference type="Proteomes" id="UP001172102"/>
    </source>
</evidence>
<dbReference type="AlphaFoldDB" id="A0AA40AZG5"/>